<keyword evidence="1" id="KW-0472">Membrane</keyword>
<keyword evidence="3" id="KW-1185">Reference proteome</keyword>
<keyword evidence="1" id="KW-0812">Transmembrane</keyword>
<sequence length="36" mass="4423">MLIISTYKKYYFAFYGELLILPQLVVFYPYEAVNRR</sequence>
<proteinExistence type="predicted"/>
<comment type="caution">
    <text evidence="2">The sequence shown here is derived from an EMBL/GenBank/DDBJ whole genome shotgun (WGS) entry which is preliminary data.</text>
</comment>
<dbReference type="Proteomes" id="UP000700732">
    <property type="component" value="Unassembled WGS sequence"/>
</dbReference>
<dbReference type="EMBL" id="VFIA01000025">
    <property type="protein sequence ID" value="MBC3793280.1"/>
    <property type="molecule type" value="Genomic_DNA"/>
</dbReference>
<feature type="transmembrane region" description="Helical" evidence="1">
    <location>
        <begin position="12"/>
        <end position="30"/>
    </location>
</feature>
<name>A0ABR6W9M6_9BACT</name>
<organism evidence="2 3">
    <name type="scientific">Spirosoma utsteinense</name>
    <dbReference type="NCBI Taxonomy" id="2585773"/>
    <lineage>
        <taxon>Bacteria</taxon>
        <taxon>Pseudomonadati</taxon>
        <taxon>Bacteroidota</taxon>
        <taxon>Cytophagia</taxon>
        <taxon>Cytophagales</taxon>
        <taxon>Cytophagaceae</taxon>
        <taxon>Spirosoma</taxon>
    </lineage>
</organism>
<evidence type="ECO:0000256" key="1">
    <source>
        <dbReference type="SAM" id="Phobius"/>
    </source>
</evidence>
<accession>A0ABR6W9M6</accession>
<evidence type="ECO:0000313" key="3">
    <source>
        <dbReference type="Proteomes" id="UP000700732"/>
    </source>
</evidence>
<gene>
    <name evidence="2" type="ORF">FH603_3798</name>
</gene>
<keyword evidence="1" id="KW-1133">Transmembrane helix</keyword>
<protein>
    <submittedName>
        <fullName evidence="2">Uncharacterized protein</fullName>
    </submittedName>
</protein>
<evidence type="ECO:0000313" key="2">
    <source>
        <dbReference type="EMBL" id="MBC3793280.1"/>
    </source>
</evidence>
<reference evidence="2 3" key="1">
    <citation type="submission" date="2019-06" db="EMBL/GenBank/DDBJ databases">
        <title>Spirosoma utsteinense sp. nov. isolated from Antarctic ice-free soils.</title>
        <authorList>
            <person name="Tahon G."/>
        </authorList>
    </citation>
    <scope>NUCLEOTIDE SEQUENCE [LARGE SCALE GENOMIC DNA]</scope>
    <source>
        <strain evidence="2 3">LMG 31447</strain>
    </source>
</reference>